<name>A0ABW3MIE9_9PSEU</name>
<accession>A0ABW3MIE9</accession>
<comment type="caution">
    <text evidence="2">The sequence shown here is derived from an EMBL/GenBank/DDBJ whole genome shotgun (WGS) entry which is preliminary data.</text>
</comment>
<gene>
    <name evidence="2" type="ORF">ACFQ1S_34030</name>
</gene>
<dbReference type="EMBL" id="JBHTIS010002667">
    <property type="protein sequence ID" value="MFD1050186.1"/>
    <property type="molecule type" value="Genomic_DNA"/>
</dbReference>
<sequence length="61" mass="6555">MLFIVFSVGLTANTAFLLWIGALLANVLGLIPVLVIGPPSWSTINRSVQEEQPPPQHQGAM</sequence>
<organism evidence="2 3">
    <name type="scientific">Kibdelosporangium lantanae</name>
    <dbReference type="NCBI Taxonomy" id="1497396"/>
    <lineage>
        <taxon>Bacteria</taxon>
        <taxon>Bacillati</taxon>
        <taxon>Actinomycetota</taxon>
        <taxon>Actinomycetes</taxon>
        <taxon>Pseudonocardiales</taxon>
        <taxon>Pseudonocardiaceae</taxon>
        <taxon>Kibdelosporangium</taxon>
    </lineage>
</organism>
<proteinExistence type="predicted"/>
<feature type="transmembrane region" description="Helical" evidence="1">
    <location>
        <begin position="16"/>
        <end position="37"/>
    </location>
</feature>
<keyword evidence="3" id="KW-1185">Reference proteome</keyword>
<keyword evidence="1" id="KW-0472">Membrane</keyword>
<keyword evidence="1" id="KW-1133">Transmembrane helix</keyword>
<keyword evidence="1" id="KW-0812">Transmembrane</keyword>
<evidence type="ECO:0000256" key="1">
    <source>
        <dbReference type="SAM" id="Phobius"/>
    </source>
</evidence>
<feature type="non-terminal residue" evidence="2">
    <location>
        <position position="61"/>
    </location>
</feature>
<protein>
    <submittedName>
        <fullName evidence="2">Uncharacterized protein</fullName>
    </submittedName>
</protein>
<reference evidence="3" key="1">
    <citation type="journal article" date="2019" name="Int. J. Syst. Evol. Microbiol.">
        <title>The Global Catalogue of Microorganisms (GCM) 10K type strain sequencing project: providing services to taxonomists for standard genome sequencing and annotation.</title>
        <authorList>
            <consortium name="The Broad Institute Genomics Platform"/>
            <consortium name="The Broad Institute Genome Sequencing Center for Infectious Disease"/>
            <person name="Wu L."/>
            <person name="Ma J."/>
        </authorList>
    </citation>
    <scope>NUCLEOTIDE SEQUENCE [LARGE SCALE GENOMIC DNA]</scope>
    <source>
        <strain evidence="3">JCM 31486</strain>
    </source>
</reference>
<evidence type="ECO:0000313" key="3">
    <source>
        <dbReference type="Proteomes" id="UP001597045"/>
    </source>
</evidence>
<dbReference type="Proteomes" id="UP001597045">
    <property type="component" value="Unassembled WGS sequence"/>
</dbReference>
<evidence type="ECO:0000313" key="2">
    <source>
        <dbReference type="EMBL" id="MFD1050186.1"/>
    </source>
</evidence>